<sequence length="109" mass="12657">MQKWDQPLIWGMVIAVIAPIVVSFFGVAFISFGSPTVLWFAVLLWLLYFYAIYLLCTRQHDDRFVQTYMLIISIFMLPWGLVLAFTFFASATKAHNQRISSDSNEPKER</sequence>
<accession>A0AAP9AKK7</accession>
<evidence type="ECO:0000313" key="3">
    <source>
        <dbReference type="Proteomes" id="UP000317812"/>
    </source>
</evidence>
<keyword evidence="1" id="KW-0812">Transmembrane</keyword>
<dbReference type="AlphaFoldDB" id="A0AAP9AKK7"/>
<keyword evidence="1" id="KW-0472">Membrane</keyword>
<organism evidence="2 3">
    <name type="scientific">Leclercia adecarboxylata</name>
    <dbReference type="NCBI Taxonomy" id="83655"/>
    <lineage>
        <taxon>Bacteria</taxon>
        <taxon>Pseudomonadati</taxon>
        <taxon>Pseudomonadota</taxon>
        <taxon>Gammaproteobacteria</taxon>
        <taxon>Enterobacterales</taxon>
        <taxon>Enterobacteriaceae</taxon>
        <taxon>Leclercia</taxon>
    </lineage>
</organism>
<reference evidence="2 3" key="1">
    <citation type="submission" date="2019-01" db="EMBL/GenBank/DDBJ databases">
        <title>Florfenicol resistance in Enterobacteriaceae and whole-genome sequence analysis of florfenicol-resistant Leclercia adecarboxylata strain R25.</title>
        <authorList>
            <person name="Bao Q."/>
            <person name="Ying Y."/>
        </authorList>
    </citation>
    <scope>NUCLEOTIDE SEQUENCE [LARGE SCALE GENOMIC DNA]</scope>
    <source>
        <strain evidence="2 3">R25</strain>
    </source>
</reference>
<dbReference type="Proteomes" id="UP000317812">
    <property type="component" value="Chromosome"/>
</dbReference>
<evidence type="ECO:0000256" key="1">
    <source>
        <dbReference type="SAM" id="Phobius"/>
    </source>
</evidence>
<name>A0AAP9AKK7_9ENTR</name>
<feature type="transmembrane region" description="Helical" evidence="1">
    <location>
        <begin position="68"/>
        <end position="89"/>
    </location>
</feature>
<evidence type="ECO:0000313" key="2">
    <source>
        <dbReference type="EMBL" id="QDK19584.1"/>
    </source>
</evidence>
<feature type="transmembrane region" description="Helical" evidence="1">
    <location>
        <begin position="7"/>
        <end position="30"/>
    </location>
</feature>
<protein>
    <submittedName>
        <fullName evidence="2">Uncharacterized protein</fullName>
    </submittedName>
</protein>
<dbReference type="EMBL" id="CP035382">
    <property type="protein sequence ID" value="QDK19584.1"/>
    <property type="molecule type" value="Genomic_DNA"/>
</dbReference>
<keyword evidence="1" id="KW-1133">Transmembrane helix</keyword>
<dbReference type="RefSeq" id="WP_142488503.1">
    <property type="nucleotide sequence ID" value="NZ_CP035382.1"/>
</dbReference>
<gene>
    <name evidence="2" type="ORF">ES815_15240</name>
</gene>
<feature type="transmembrane region" description="Helical" evidence="1">
    <location>
        <begin position="36"/>
        <end position="56"/>
    </location>
</feature>
<proteinExistence type="predicted"/>